<dbReference type="Proteomes" id="UP001142372">
    <property type="component" value="Unassembled WGS sequence"/>
</dbReference>
<comment type="caution">
    <text evidence="5">The sequence shown here is derived from an EMBL/GenBank/DDBJ whole genome shotgun (WGS) entry which is preliminary data.</text>
</comment>
<dbReference type="AlphaFoldDB" id="A0A9W6M0F2"/>
<dbReference type="SUPFAM" id="SSF53474">
    <property type="entry name" value="alpha/beta-Hydrolases"/>
    <property type="match status" value="1"/>
</dbReference>
<dbReference type="InterPro" id="IPR050309">
    <property type="entry name" value="Type-B_Carboxylest/Lipase"/>
</dbReference>
<organism evidence="5 6">
    <name type="scientific">Leifsonia poae</name>
    <dbReference type="NCBI Taxonomy" id="110933"/>
    <lineage>
        <taxon>Bacteria</taxon>
        <taxon>Bacillati</taxon>
        <taxon>Actinomycetota</taxon>
        <taxon>Actinomycetes</taxon>
        <taxon>Micrococcales</taxon>
        <taxon>Microbacteriaceae</taxon>
        <taxon>Leifsonia</taxon>
    </lineage>
</organism>
<dbReference type="GO" id="GO:0016787">
    <property type="term" value="F:hydrolase activity"/>
    <property type="evidence" value="ECO:0007669"/>
    <property type="project" value="UniProtKB-KW"/>
</dbReference>
<evidence type="ECO:0000313" key="5">
    <source>
        <dbReference type="EMBL" id="GLJ77308.1"/>
    </source>
</evidence>
<reference evidence="5" key="2">
    <citation type="submission" date="2023-01" db="EMBL/GenBank/DDBJ databases">
        <authorList>
            <person name="Sun Q."/>
            <person name="Evtushenko L."/>
        </authorList>
    </citation>
    <scope>NUCLEOTIDE SEQUENCE</scope>
    <source>
        <strain evidence="5">VKM Ac-1401</strain>
    </source>
</reference>
<comment type="similarity">
    <text evidence="1 3">Belongs to the type-B carboxylesterase/lipase family.</text>
</comment>
<evidence type="ECO:0000256" key="1">
    <source>
        <dbReference type="ARBA" id="ARBA00005964"/>
    </source>
</evidence>
<dbReference type="EMBL" id="BSEN01000014">
    <property type="protein sequence ID" value="GLJ77308.1"/>
    <property type="molecule type" value="Genomic_DNA"/>
</dbReference>
<protein>
    <recommendedName>
        <fullName evidence="3">Carboxylic ester hydrolase</fullName>
        <ecNumber evidence="3">3.1.1.-</ecNumber>
    </recommendedName>
</protein>
<proteinExistence type="inferred from homology"/>
<sequence>MSPRRDAERRLRVHVTGGEVLGVREGAICAWRGIPYAAPPTGERRFRAPAPVIPWTGTRDASAFGAIAPQTLRRRLRGAPALVATDEDCLTVNVQAPVDDDGGEPLPVMVFIHGGGYSSGSSREFSGRGESFVASGRAVYVSFNYRLGPFGYLDFSLYSTPSHTFDNNLGLRDQLALLRWVRDNIREFGGDPGNVTIFGESAGGNAVIALLAMPTAEGLFTRAIAQSAPPSAMYGPELTSAWAADFVDILAASTGASPGDEQEAGDLIAGAEVADLLAASLVLQTRTPEVYPGRFCLAPVIDGDLLPEHPMTAIRMGRAHRVPLIIGTNDREGTVFRGRVDILPRSPRRIAAVFGRAPVWSRDRMRSAYPGLPDARGAAADFSGDYGFWYPSVLTADFHSAYAPVHSYRFDLAPRLLKVLGLDATHGVEMFALFDSLDLPLARAMTSLGGREPYAAAGERMRAYWLDFAEEGRVADTWPPYDVERRATLIIDQNDRIENDPHRARRRAWGLFLPELSGGLRLWAARSSAQAERAEQCGPA</sequence>
<dbReference type="EC" id="3.1.1.-" evidence="3"/>
<dbReference type="PANTHER" id="PTHR11559">
    <property type="entry name" value="CARBOXYLESTERASE"/>
    <property type="match status" value="1"/>
</dbReference>
<dbReference type="PROSITE" id="PS00122">
    <property type="entry name" value="CARBOXYLESTERASE_B_1"/>
    <property type="match status" value="1"/>
</dbReference>
<evidence type="ECO:0000256" key="2">
    <source>
        <dbReference type="ARBA" id="ARBA00022801"/>
    </source>
</evidence>
<dbReference type="InterPro" id="IPR029058">
    <property type="entry name" value="AB_hydrolase_fold"/>
</dbReference>
<evidence type="ECO:0000256" key="3">
    <source>
        <dbReference type="RuleBase" id="RU361235"/>
    </source>
</evidence>
<dbReference type="Gene3D" id="3.40.50.1820">
    <property type="entry name" value="alpha/beta hydrolase"/>
    <property type="match status" value="1"/>
</dbReference>
<dbReference type="RefSeq" id="WP_271177955.1">
    <property type="nucleotide sequence ID" value="NZ_BAAAJO010000001.1"/>
</dbReference>
<dbReference type="Pfam" id="PF00135">
    <property type="entry name" value="COesterase"/>
    <property type="match status" value="1"/>
</dbReference>
<reference evidence="5" key="1">
    <citation type="journal article" date="2014" name="Int. J. Syst. Evol. Microbiol.">
        <title>Complete genome sequence of Corynebacterium casei LMG S-19264T (=DSM 44701T), isolated from a smear-ripened cheese.</title>
        <authorList>
            <consortium name="US DOE Joint Genome Institute (JGI-PGF)"/>
            <person name="Walter F."/>
            <person name="Albersmeier A."/>
            <person name="Kalinowski J."/>
            <person name="Ruckert C."/>
        </authorList>
    </citation>
    <scope>NUCLEOTIDE SEQUENCE</scope>
    <source>
        <strain evidence="5">VKM Ac-1401</strain>
    </source>
</reference>
<name>A0A9W6M0F2_9MICO</name>
<dbReference type="InterPro" id="IPR019826">
    <property type="entry name" value="Carboxylesterase_B_AS"/>
</dbReference>
<evidence type="ECO:0000259" key="4">
    <source>
        <dbReference type="Pfam" id="PF00135"/>
    </source>
</evidence>
<keyword evidence="6" id="KW-1185">Reference proteome</keyword>
<evidence type="ECO:0000313" key="6">
    <source>
        <dbReference type="Proteomes" id="UP001142372"/>
    </source>
</evidence>
<accession>A0A9W6M0F2</accession>
<gene>
    <name evidence="5" type="ORF">GCM10017584_28820</name>
</gene>
<dbReference type="InterPro" id="IPR002018">
    <property type="entry name" value="CarbesteraseB"/>
</dbReference>
<feature type="domain" description="Carboxylesterase type B" evidence="4">
    <location>
        <begin position="12"/>
        <end position="337"/>
    </location>
</feature>
<keyword evidence="2 3" id="KW-0378">Hydrolase</keyword>